<gene>
    <name evidence="12" type="ORF">DLM65_03930</name>
</gene>
<feature type="transmembrane region" description="Helical" evidence="10">
    <location>
        <begin position="114"/>
        <end position="136"/>
    </location>
</feature>
<proteinExistence type="predicted"/>
<feature type="domain" description="Histidine kinase" evidence="11">
    <location>
        <begin position="234"/>
        <end position="451"/>
    </location>
</feature>
<dbReference type="SUPFAM" id="SSF55874">
    <property type="entry name" value="ATPase domain of HSP90 chaperone/DNA topoisomerase II/histidine kinase"/>
    <property type="match status" value="1"/>
</dbReference>
<dbReference type="InterPro" id="IPR050351">
    <property type="entry name" value="BphY/WalK/GraS-like"/>
</dbReference>
<keyword evidence="8" id="KW-0902">Two-component regulatory system</keyword>
<feature type="transmembrane region" description="Helical" evidence="10">
    <location>
        <begin position="178"/>
        <end position="196"/>
    </location>
</feature>
<evidence type="ECO:0000256" key="2">
    <source>
        <dbReference type="ARBA" id="ARBA00012438"/>
    </source>
</evidence>
<organism evidence="12 13">
    <name type="scientific">Candidatus Aeolococcus gillhamiae</name>
    <dbReference type="NCBI Taxonomy" id="3127015"/>
    <lineage>
        <taxon>Bacteria</taxon>
        <taxon>Bacillati</taxon>
        <taxon>Candidatus Dormiibacterota</taxon>
        <taxon>Candidatus Dormibacteria</taxon>
        <taxon>Candidatus Aeolococcales</taxon>
        <taxon>Candidatus Aeolococcaceae</taxon>
        <taxon>Candidatus Aeolococcus</taxon>
    </lineage>
</organism>
<keyword evidence="6" id="KW-0418">Kinase</keyword>
<comment type="catalytic activity">
    <reaction evidence="1">
        <text>ATP + protein L-histidine = ADP + protein N-phospho-L-histidine.</text>
        <dbReference type="EC" id="2.7.13.3"/>
    </reaction>
</comment>
<dbReference type="Proteomes" id="UP000248724">
    <property type="component" value="Unassembled WGS sequence"/>
</dbReference>
<dbReference type="PRINTS" id="PR00344">
    <property type="entry name" value="BCTRLSENSOR"/>
</dbReference>
<dbReference type="EMBL" id="QHBU01000073">
    <property type="protein sequence ID" value="PZR82410.1"/>
    <property type="molecule type" value="Genomic_DNA"/>
</dbReference>
<dbReference type="GO" id="GO:0000155">
    <property type="term" value="F:phosphorelay sensor kinase activity"/>
    <property type="evidence" value="ECO:0007669"/>
    <property type="project" value="InterPro"/>
</dbReference>
<dbReference type="PANTHER" id="PTHR42878">
    <property type="entry name" value="TWO-COMPONENT HISTIDINE KINASE"/>
    <property type="match status" value="1"/>
</dbReference>
<keyword evidence="10" id="KW-0812">Transmembrane</keyword>
<dbReference type="GO" id="GO:0007234">
    <property type="term" value="P:osmosensory signaling via phosphorelay pathway"/>
    <property type="evidence" value="ECO:0007669"/>
    <property type="project" value="TreeGrafter"/>
</dbReference>
<dbReference type="CDD" id="cd00082">
    <property type="entry name" value="HisKA"/>
    <property type="match status" value="1"/>
</dbReference>
<evidence type="ECO:0000313" key="12">
    <source>
        <dbReference type="EMBL" id="PZR82410.1"/>
    </source>
</evidence>
<evidence type="ECO:0000256" key="1">
    <source>
        <dbReference type="ARBA" id="ARBA00000085"/>
    </source>
</evidence>
<dbReference type="InterPro" id="IPR003661">
    <property type="entry name" value="HisK_dim/P_dom"/>
</dbReference>
<dbReference type="Gene3D" id="3.30.565.10">
    <property type="entry name" value="Histidine kinase-like ATPase, C-terminal domain"/>
    <property type="match status" value="1"/>
</dbReference>
<sequence length="453" mass="49799">MSQQLARRMQAASAPAPAVASRRPVPSAPSMTLDRDRRAGVERVIELLRWAVLVFAAVSNNFPGEPRVATTSAINLILGGWGMFNLSATLALVLHRLPGRRTQLAILAMDLGVASALVYLTGGFASNLAVVFYVLIGISSLRFGIVGSVVCAATISALYVSVGLAASGPLTHSLVDLLASRLFLFFVVSLASSLLAREMVSARARQMAHTAELEHAVFAELREVDRIKSEFMMLASHELRTPLTKIKAWLALMRDGGDHLPQQARQEGFHELRTEAEHLGRLTDNLLCIAQLESGEIRLKPTTVDFSAVLRQVISRFVEVADRGRFLVHIDENLGYLHVDEERLALVLACLIDNALKFAPDNEPVEITAVRVVNKAHVEVRDNGRRIPDTEVERVFASFYQVENPLLRQRGGFGVGLYLARQLVERMGGQIWLDNQSVRGNSFFVAVPLEEPV</sequence>
<evidence type="ECO:0000256" key="8">
    <source>
        <dbReference type="ARBA" id="ARBA00023012"/>
    </source>
</evidence>
<dbReference type="SMART" id="SM00387">
    <property type="entry name" value="HATPase_c"/>
    <property type="match status" value="1"/>
</dbReference>
<dbReference type="InterPro" id="IPR036097">
    <property type="entry name" value="HisK_dim/P_sf"/>
</dbReference>
<feature type="transmembrane region" description="Helical" evidence="10">
    <location>
        <begin position="73"/>
        <end position="94"/>
    </location>
</feature>
<keyword evidence="4" id="KW-0808">Transferase</keyword>
<dbReference type="InterPro" id="IPR003594">
    <property type="entry name" value="HATPase_dom"/>
</dbReference>
<evidence type="ECO:0000256" key="3">
    <source>
        <dbReference type="ARBA" id="ARBA00022553"/>
    </source>
</evidence>
<dbReference type="InterPro" id="IPR004358">
    <property type="entry name" value="Sig_transdc_His_kin-like_C"/>
</dbReference>
<evidence type="ECO:0000259" key="11">
    <source>
        <dbReference type="PROSITE" id="PS50109"/>
    </source>
</evidence>
<evidence type="ECO:0000256" key="9">
    <source>
        <dbReference type="SAM" id="MobiDB-lite"/>
    </source>
</evidence>
<dbReference type="SMART" id="SM00388">
    <property type="entry name" value="HisKA"/>
    <property type="match status" value="1"/>
</dbReference>
<keyword evidence="10" id="KW-0472">Membrane</keyword>
<dbReference type="SUPFAM" id="SSF47384">
    <property type="entry name" value="Homodimeric domain of signal transducing histidine kinase"/>
    <property type="match status" value="1"/>
</dbReference>
<dbReference type="EC" id="2.7.13.3" evidence="2"/>
<comment type="caution">
    <text evidence="12">The sequence shown here is derived from an EMBL/GenBank/DDBJ whole genome shotgun (WGS) entry which is preliminary data.</text>
</comment>
<protein>
    <recommendedName>
        <fullName evidence="2">histidine kinase</fullName>
        <ecNumber evidence="2">2.7.13.3</ecNumber>
    </recommendedName>
</protein>
<dbReference type="GO" id="GO:0030295">
    <property type="term" value="F:protein kinase activator activity"/>
    <property type="evidence" value="ECO:0007669"/>
    <property type="project" value="TreeGrafter"/>
</dbReference>
<accession>A0A2W5ZAJ0</accession>
<name>A0A2W5ZAJ0_9BACT</name>
<evidence type="ECO:0000256" key="6">
    <source>
        <dbReference type="ARBA" id="ARBA00022777"/>
    </source>
</evidence>
<dbReference type="GO" id="GO:0000156">
    <property type="term" value="F:phosphorelay response regulator activity"/>
    <property type="evidence" value="ECO:0007669"/>
    <property type="project" value="TreeGrafter"/>
</dbReference>
<evidence type="ECO:0000256" key="5">
    <source>
        <dbReference type="ARBA" id="ARBA00022741"/>
    </source>
</evidence>
<evidence type="ECO:0000313" key="13">
    <source>
        <dbReference type="Proteomes" id="UP000248724"/>
    </source>
</evidence>
<evidence type="ECO:0000256" key="10">
    <source>
        <dbReference type="SAM" id="Phobius"/>
    </source>
</evidence>
<keyword evidence="7" id="KW-0067">ATP-binding</keyword>
<feature type="region of interest" description="Disordered" evidence="9">
    <location>
        <begin position="10"/>
        <end position="33"/>
    </location>
</feature>
<dbReference type="PROSITE" id="PS50109">
    <property type="entry name" value="HIS_KIN"/>
    <property type="match status" value="1"/>
</dbReference>
<evidence type="ECO:0000256" key="7">
    <source>
        <dbReference type="ARBA" id="ARBA00022840"/>
    </source>
</evidence>
<reference evidence="12 13" key="1">
    <citation type="journal article" date="2017" name="Nature">
        <title>Atmospheric trace gases support primary production in Antarctic desert surface soil.</title>
        <authorList>
            <person name="Ji M."/>
            <person name="Greening C."/>
            <person name="Vanwonterghem I."/>
            <person name="Carere C.R."/>
            <person name="Bay S.K."/>
            <person name="Steen J.A."/>
            <person name="Montgomery K."/>
            <person name="Lines T."/>
            <person name="Beardall J."/>
            <person name="van Dorst J."/>
            <person name="Snape I."/>
            <person name="Stott M.B."/>
            <person name="Hugenholtz P."/>
            <person name="Ferrari B.C."/>
        </authorList>
    </citation>
    <scope>NUCLEOTIDE SEQUENCE [LARGE SCALE GENOMIC DNA]</scope>
    <source>
        <strain evidence="12">RRmetagenome_bin12</strain>
    </source>
</reference>
<feature type="compositionally biased region" description="Low complexity" evidence="9">
    <location>
        <begin position="11"/>
        <end position="30"/>
    </location>
</feature>
<dbReference type="CDD" id="cd00075">
    <property type="entry name" value="HATPase"/>
    <property type="match status" value="1"/>
</dbReference>
<dbReference type="Gene3D" id="1.10.287.130">
    <property type="match status" value="1"/>
</dbReference>
<dbReference type="AlphaFoldDB" id="A0A2W5ZAJ0"/>
<dbReference type="GO" id="GO:0005524">
    <property type="term" value="F:ATP binding"/>
    <property type="evidence" value="ECO:0007669"/>
    <property type="project" value="UniProtKB-KW"/>
</dbReference>
<keyword evidence="3" id="KW-0597">Phosphoprotein</keyword>
<dbReference type="PANTHER" id="PTHR42878:SF7">
    <property type="entry name" value="SENSOR HISTIDINE KINASE GLRK"/>
    <property type="match status" value="1"/>
</dbReference>
<dbReference type="Pfam" id="PF00512">
    <property type="entry name" value="HisKA"/>
    <property type="match status" value="1"/>
</dbReference>
<evidence type="ECO:0000256" key="4">
    <source>
        <dbReference type="ARBA" id="ARBA00022679"/>
    </source>
</evidence>
<dbReference type="Pfam" id="PF02518">
    <property type="entry name" value="HATPase_c"/>
    <property type="match status" value="1"/>
</dbReference>
<dbReference type="InterPro" id="IPR005467">
    <property type="entry name" value="His_kinase_dom"/>
</dbReference>
<keyword evidence="10" id="KW-1133">Transmembrane helix</keyword>
<feature type="transmembrane region" description="Helical" evidence="10">
    <location>
        <begin position="143"/>
        <end position="166"/>
    </location>
</feature>
<keyword evidence="5" id="KW-0547">Nucleotide-binding</keyword>
<dbReference type="InterPro" id="IPR036890">
    <property type="entry name" value="HATPase_C_sf"/>
</dbReference>